<dbReference type="GO" id="GO:0004126">
    <property type="term" value="F:cytidine deaminase activity"/>
    <property type="evidence" value="ECO:0007669"/>
    <property type="project" value="TreeGrafter"/>
</dbReference>
<dbReference type="InterPro" id="IPR016192">
    <property type="entry name" value="APOBEC/CMP_deaminase_Zn-bd"/>
</dbReference>
<dbReference type="PROSITE" id="PS51747">
    <property type="entry name" value="CYT_DCMP_DEAMINASES_2"/>
    <property type="match status" value="1"/>
</dbReference>
<dbReference type="GO" id="GO:0003723">
    <property type="term" value="F:RNA binding"/>
    <property type="evidence" value="ECO:0007669"/>
    <property type="project" value="TreeGrafter"/>
</dbReference>
<dbReference type="PANTHER" id="PTHR13857:SF26">
    <property type="entry name" value="C-U-EDITING ENZYME APOBEC-1"/>
    <property type="match status" value="1"/>
</dbReference>
<dbReference type="InterPro" id="IPR002125">
    <property type="entry name" value="CMP_dCMP_dom"/>
</dbReference>
<dbReference type="Pfam" id="PF18750">
    <property type="entry name" value="SNAD4"/>
    <property type="match status" value="1"/>
</dbReference>
<dbReference type="SUPFAM" id="SSF53927">
    <property type="entry name" value="Cytidine deaminase-like"/>
    <property type="match status" value="1"/>
</dbReference>
<dbReference type="EMBL" id="VXAG01001859">
    <property type="protein sequence ID" value="NXJ84821.1"/>
    <property type="molecule type" value="Genomic_DNA"/>
</dbReference>
<dbReference type="PROSITE" id="PS00903">
    <property type="entry name" value="CYT_DCMP_DEAMINASES_1"/>
    <property type="match status" value="1"/>
</dbReference>
<protein>
    <submittedName>
        <fullName evidence="7">ABEC1 enzyme</fullName>
    </submittedName>
</protein>
<accession>A0A7L0EQI9</accession>
<keyword evidence="4" id="KW-0378">Hydrolase</keyword>
<dbReference type="GO" id="GO:0005737">
    <property type="term" value="C:cytoplasm"/>
    <property type="evidence" value="ECO:0007669"/>
    <property type="project" value="TreeGrafter"/>
</dbReference>
<evidence type="ECO:0000256" key="2">
    <source>
        <dbReference type="ARBA" id="ARBA00006576"/>
    </source>
</evidence>
<dbReference type="Proteomes" id="UP000550660">
    <property type="component" value="Unassembled WGS sequence"/>
</dbReference>
<dbReference type="InterPro" id="IPR050610">
    <property type="entry name" value="APOBEC_Cyt_Deaminase"/>
</dbReference>
<dbReference type="AlphaFoldDB" id="A0A7L0EQI9"/>
<evidence type="ECO:0000256" key="3">
    <source>
        <dbReference type="ARBA" id="ARBA00022723"/>
    </source>
</evidence>
<dbReference type="OrthoDB" id="5956704at2759"/>
<evidence type="ECO:0000313" key="7">
    <source>
        <dbReference type="EMBL" id="NXJ84821.1"/>
    </source>
</evidence>
<evidence type="ECO:0000259" key="6">
    <source>
        <dbReference type="PROSITE" id="PS51747"/>
    </source>
</evidence>
<keyword evidence="8" id="KW-1185">Reference proteome</keyword>
<proteinExistence type="inferred from homology"/>
<evidence type="ECO:0000256" key="1">
    <source>
        <dbReference type="ARBA" id="ARBA00001947"/>
    </source>
</evidence>
<comment type="similarity">
    <text evidence="2">Belongs to the cytidine and deoxycytidylate deaminase family.</text>
</comment>
<dbReference type="GO" id="GO:0008270">
    <property type="term" value="F:zinc ion binding"/>
    <property type="evidence" value="ECO:0007669"/>
    <property type="project" value="InterPro"/>
</dbReference>
<dbReference type="InterPro" id="IPR016193">
    <property type="entry name" value="Cytidine_deaminase-like"/>
</dbReference>
<feature type="non-terminal residue" evidence="7">
    <location>
        <position position="1"/>
    </location>
</feature>
<evidence type="ECO:0000313" key="8">
    <source>
        <dbReference type="Proteomes" id="UP000550660"/>
    </source>
</evidence>
<dbReference type="GO" id="GO:0005634">
    <property type="term" value="C:nucleus"/>
    <property type="evidence" value="ECO:0007669"/>
    <property type="project" value="TreeGrafter"/>
</dbReference>
<dbReference type="GO" id="GO:0016554">
    <property type="term" value="P:cytidine to uridine editing"/>
    <property type="evidence" value="ECO:0007669"/>
    <property type="project" value="TreeGrafter"/>
</dbReference>
<dbReference type="PANTHER" id="PTHR13857">
    <property type="entry name" value="MRNA EDITING ENZYME"/>
    <property type="match status" value="1"/>
</dbReference>
<sequence length="181" mass="21658">FYFSMYISKKVLEYQFNPNETPRDAYLLCRLQWGETGRPWRHWIRKDYHGHVEVYFLEKIFKTRRSNNHVNCSITWYLSWSPCANCCCKILNFLQKHSNVNIAIYVSRLYYIGNTENRQGLKNLMDSANVKIAVMRIEDYNDCWKIFIQGGVGDNSWTVGFQSKINENYKKLQDIREVSRL</sequence>
<name>A0A7L0EQI9_TROML</name>
<feature type="domain" description="CMP/dCMP-type deaminase" evidence="6">
    <location>
        <begin position="1"/>
        <end position="124"/>
    </location>
</feature>
<comment type="caution">
    <text evidence="7">The sequence shown here is derived from an EMBL/GenBank/DDBJ whole genome shotgun (WGS) entry which is preliminary data.</text>
</comment>
<gene>
    <name evidence="7" type="primary">Apobec1</name>
    <name evidence="7" type="ORF">TROMEL_R15171</name>
</gene>
<evidence type="ECO:0000256" key="4">
    <source>
        <dbReference type="ARBA" id="ARBA00022801"/>
    </source>
</evidence>
<feature type="non-terminal residue" evidence="7">
    <location>
        <position position="181"/>
    </location>
</feature>
<organism evidence="7 8">
    <name type="scientific">Trogon melanurus</name>
    <name type="common">Black-tailed trogon</name>
    <dbReference type="NCBI Taxonomy" id="56311"/>
    <lineage>
        <taxon>Eukaryota</taxon>
        <taxon>Metazoa</taxon>
        <taxon>Chordata</taxon>
        <taxon>Craniata</taxon>
        <taxon>Vertebrata</taxon>
        <taxon>Euteleostomi</taxon>
        <taxon>Archelosauria</taxon>
        <taxon>Archosauria</taxon>
        <taxon>Dinosauria</taxon>
        <taxon>Saurischia</taxon>
        <taxon>Theropoda</taxon>
        <taxon>Coelurosauria</taxon>
        <taxon>Aves</taxon>
        <taxon>Neognathae</taxon>
        <taxon>Neoaves</taxon>
        <taxon>Telluraves</taxon>
        <taxon>Coraciimorphae</taxon>
        <taxon>Trogoniformes</taxon>
        <taxon>Trogonidae</taxon>
        <taxon>Trogon</taxon>
    </lineage>
</organism>
<dbReference type="Gene3D" id="3.40.140.10">
    <property type="entry name" value="Cytidine Deaminase, domain 2"/>
    <property type="match status" value="1"/>
</dbReference>
<reference evidence="7 8" key="1">
    <citation type="submission" date="2019-09" db="EMBL/GenBank/DDBJ databases">
        <title>Bird 10,000 Genomes (B10K) Project - Family phase.</title>
        <authorList>
            <person name="Zhang G."/>
        </authorList>
    </citation>
    <scope>NUCLEOTIDE SEQUENCE [LARGE SCALE GENOMIC DNA]</scope>
    <source>
        <strain evidence="7">B10K-DU-007-40</strain>
        <tissue evidence="7">Mixed tissue sample</tissue>
    </source>
</reference>
<evidence type="ECO:0000256" key="5">
    <source>
        <dbReference type="ARBA" id="ARBA00022833"/>
    </source>
</evidence>
<keyword evidence="3" id="KW-0479">Metal-binding</keyword>
<comment type="cofactor">
    <cofactor evidence="1">
        <name>Zn(2+)</name>
        <dbReference type="ChEBI" id="CHEBI:29105"/>
    </cofactor>
</comment>
<keyword evidence="5" id="KW-0862">Zinc</keyword>